<dbReference type="OrthoDB" id="9972196at2759"/>
<protein>
    <recommendedName>
        <fullName evidence="7">6-phosphogluconolactonase</fullName>
    </recommendedName>
</protein>
<dbReference type="InterPro" id="IPR019405">
    <property type="entry name" value="Lactonase_7-beta_prop"/>
</dbReference>
<evidence type="ECO:0000256" key="2">
    <source>
        <dbReference type="SAM" id="MobiDB-lite"/>
    </source>
</evidence>
<reference evidence="4" key="1">
    <citation type="submission" date="2021-02" db="EMBL/GenBank/DDBJ databases">
        <authorList>
            <person name="Nowell W R."/>
        </authorList>
    </citation>
    <scope>NUCLEOTIDE SEQUENCE</scope>
</reference>
<comment type="caution">
    <text evidence="4">The sequence shown here is derived from an EMBL/GenBank/DDBJ whole genome shotgun (WGS) entry which is preliminary data.</text>
</comment>
<organism evidence="4 6">
    <name type="scientific">Didymodactylos carnosus</name>
    <dbReference type="NCBI Taxonomy" id="1234261"/>
    <lineage>
        <taxon>Eukaryota</taxon>
        <taxon>Metazoa</taxon>
        <taxon>Spiralia</taxon>
        <taxon>Gnathifera</taxon>
        <taxon>Rotifera</taxon>
        <taxon>Eurotatoria</taxon>
        <taxon>Bdelloidea</taxon>
        <taxon>Philodinida</taxon>
        <taxon>Philodinidae</taxon>
        <taxon>Didymodactylos</taxon>
    </lineage>
</organism>
<evidence type="ECO:0000313" key="4">
    <source>
        <dbReference type="EMBL" id="CAF1147320.1"/>
    </source>
</evidence>
<comment type="similarity">
    <text evidence="1">Belongs to the cycloisomerase 2 family.</text>
</comment>
<dbReference type="Proteomes" id="UP000663829">
    <property type="component" value="Unassembled WGS sequence"/>
</dbReference>
<dbReference type="SUPFAM" id="SSF51004">
    <property type="entry name" value="C-terminal (heme d1) domain of cytochrome cd1-nitrite reductase"/>
    <property type="match status" value="1"/>
</dbReference>
<keyword evidence="6" id="KW-1185">Reference proteome</keyword>
<feature type="region of interest" description="Disordered" evidence="2">
    <location>
        <begin position="151"/>
        <end position="172"/>
    </location>
</feature>
<evidence type="ECO:0000313" key="6">
    <source>
        <dbReference type="Proteomes" id="UP000663829"/>
    </source>
</evidence>
<proteinExistence type="inferred from homology"/>
<dbReference type="PANTHER" id="PTHR30344">
    <property type="entry name" value="6-PHOSPHOGLUCONOLACTONASE-RELATED"/>
    <property type="match status" value="1"/>
</dbReference>
<name>A0A814SH17_9BILA</name>
<dbReference type="GO" id="GO:0017057">
    <property type="term" value="F:6-phosphogluconolactonase activity"/>
    <property type="evidence" value="ECO:0007669"/>
    <property type="project" value="TreeGrafter"/>
</dbReference>
<dbReference type="InterPro" id="IPR011048">
    <property type="entry name" value="Haem_d1_sf"/>
</dbReference>
<evidence type="ECO:0000256" key="1">
    <source>
        <dbReference type="ARBA" id="ARBA00005564"/>
    </source>
</evidence>
<dbReference type="EMBL" id="CAJNOQ010006783">
    <property type="protein sequence ID" value="CAF1147320.1"/>
    <property type="molecule type" value="Genomic_DNA"/>
</dbReference>
<dbReference type="InterPro" id="IPR015943">
    <property type="entry name" value="WD40/YVTN_repeat-like_dom_sf"/>
</dbReference>
<gene>
    <name evidence="4" type="ORF">GPM918_LOCUS20999</name>
    <name evidence="5" type="ORF">SRO942_LOCUS20996</name>
</gene>
<feature type="chain" id="PRO_5036225872" description="6-phosphogluconolactonase" evidence="3">
    <location>
        <begin position="17"/>
        <end position="376"/>
    </location>
</feature>
<sequence>MLLLLALFCFTMDAWRWPWSSKASPTLVYVGTYTGEGATDSKGIYAFSFDDAKSVITPLGLAVATTNASYVLIHPSQKYVFAVNEQDDGKVVAFKVASTQTGQLTLINDQSSRGSGPCYLSTNKAGNYIFVANYNSGTVAALPVDTTDGSVKESTGFDQQTGSSVNPDRQTSPHAHCILLDKREEYAVSADLGSDQIYSYRFTPADGTLERAGITKVPEPGNGPRHLVFSDDQEFVYVMNELMSSITVFKYSPIMQPVQTISTLPSNFTAFNTGAEVLVHPTSGKFLYATNRGHDSIAVFSVDRGTGLLSLIQHMSVQGRTPRNFNILPDGNHLIVANQDSNNLVVFSIDTTTGRLTATGATAEVKTPTCIKFLNT</sequence>
<evidence type="ECO:0000313" key="5">
    <source>
        <dbReference type="EMBL" id="CAF3910920.1"/>
    </source>
</evidence>
<dbReference type="Pfam" id="PF10282">
    <property type="entry name" value="Lactonase"/>
    <property type="match status" value="1"/>
</dbReference>
<dbReference type="PANTHER" id="PTHR30344:SF1">
    <property type="entry name" value="6-PHOSPHOGLUCONOLACTONASE"/>
    <property type="match status" value="1"/>
</dbReference>
<dbReference type="Proteomes" id="UP000681722">
    <property type="component" value="Unassembled WGS sequence"/>
</dbReference>
<accession>A0A814SH17</accession>
<evidence type="ECO:0000256" key="3">
    <source>
        <dbReference type="SAM" id="SignalP"/>
    </source>
</evidence>
<feature type="signal peptide" evidence="3">
    <location>
        <begin position="1"/>
        <end position="16"/>
    </location>
</feature>
<dbReference type="EMBL" id="CAJOBC010006783">
    <property type="protein sequence ID" value="CAF3910920.1"/>
    <property type="molecule type" value="Genomic_DNA"/>
</dbReference>
<dbReference type="Gene3D" id="2.130.10.10">
    <property type="entry name" value="YVTN repeat-like/Quinoprotein amine dehydrogenase"/>
    <property type="match status" value="1"/>
</dbReference>
<keyword evidence="3" id="KW-0732">Signal</keyword>
<dbReference type="AlphaFoldDB" id="A0A814SH17"/>
<evidence type="ECO:0008006" key="7">
    <source>
        <dbReference type="Google" id="ProtNLM"/>
    </source>
</evidence>
<dbReference type="GO" id="GO:0005829">
    <property type="term" value="C:cytosol"/>
    <property type="evidence" value="ECO:0007669"/>
    <property type="project" value="TreeGrafter"/>
</dbReference>
<dbReference type="InterPro" id="IPR050282">
    <property type="entry name" value="Cycloisomerase_2"/>
</dbReference>